<dbReference type="Pfam" id="PF20248">
    <property type="entry name" value="DUF6603"/>
    <property type="match status" value="1"/>
</dbReference>
<keyword evidence="3" id="KW-1185">Reference proteome</keyword>
<reference evidence="2 3" key="1">
    <citation type="submission" date="2020-08" db="EMBL/GenBank/DDBJ databases">
        <title>Sequencing the genomes of 1000 actinobacteria strains.</title>
        <authorList>
            <person name="Klenk H.-P."/>
        </authorList>
    </citation>
    <scope>NUCLEOTIDE SEQUENCE [LARGE SCALE GENOMIC DNA]</scope>
    <source>
        <strain evidence="2 3">DSM 44936</strain>
    </source>
</reference>
<dbReference type="EMBL" id="JACHIU010000001">
    <property type="protein sequence ID" value="MBB6470845.1"/>
    <property type="molecule type" value="Genomic_DNA"/>
</dbReference>
<evidence type="ECO:0000259" key="1">
    <source>
        <dbReference type="Pfam" id="PF20248"/>
    </source>
</evidence>
<gene>
    <name evidence="2" type="ORF">BJ992_000276</name>
</gene>
<name>A0A7X0I9B5_9ACTN</name>
<organism evidence="2 3">
    <name type="scientific">Sphaerisporangium rubeum</name>
    <dbReference type="NCBI Taxonomy" id="321317"/>
    <lineage>
        <taxon>Bacteria</taxon>
        <taxon>Bacillati</taxon>
        <taxon>Actinomycetota</taxon>
        <taxon>Actinomycetes</taxon>
        <taxon>Streptosporangiales</taxon>
        <taxon>Streptosporangiaceae</taxon>
        <taxon>Sphaerisporangium</taxon>
    </lineage>
</organism>
<comment type="caution">
    <text evidence="2">The sequence shown here is derived from an EMBL/GenBank/DDBJ whole genome shotgun (WGS) entry which is preliminary data.</text>
</comment>
<dbReference type="InterPro" id="IPR046538">
    <property type="entry name" value="DUF6603"/>
</dbReference>
<sequence length="1446" mass="150374">MTLTAGQLKAAVRLDGTRLDLALADLGSAAVTTVLGPFLPSGRLVLTSATRTETADGVTVTGTGAGPFTGMSVTAELTAGPSDVTVALTGTGDRSWSFPAAFPDLAGTLWDDLRFTGPRLRLSSVTPPRAGTTTVPMSFDGTLVVTTRLAVLDLLFDSSHDITGEIVIMPQPAGMTVPIRRVPVVSLFGPDESPGPDLGLMRISRVRYELLALPRFNFETADYDVVSRANVTAYVPFHIGARTVEAALSLGVADWGDELLLRADFSGLGAVSLADVARFAGRDPSELAIPFDVDITSPVVPTEVSLLVSRDLKVRYVTVTLETAEEWTISGPIVLQAVDVIFRVNDPLGSPWLSGAVHGLVGIGRNGVLELAADFTERSLGGALREDDGPLSVREVFTELTHSDAGHLPDLEVKRFEMFVTLPGDGRSFAYQAALGLEGSWPITDTITLSDVGFDVDAGTDVIFTARAAFLVGGVMVAVAAGHDPQDGWTFSGRTGAGEFVPIGPFAAELAADHAGLVLPQPLAGLSIGNLAAEVATGPGRLFVTGEVRFPIDTTEVDLVVAIDTAAGTYSGTVAVLVRPGLELDFAVYFAKQAGAKRFVATYRRGGAAPTLKELVAALAPSAAQDIPAGIVVGIDDALLAVEDGTNVFEVDLTAKVDLSELPVVGERLKGDQVVGFDPLRVLAATGPLTAAQVTALNSLLPAGVARLDASEYPKGFSFSGRLRLGPLEQGVTLPVGTPATITPSTPATPSAQAKTADDVLWYKAGVDFGPVHVARVGLAYRHVQGQPARLAVLVDAAISAGGLTLSCDGLSASVSLSDPLALPEFGLSGLGVSYTGGPVTVSGAFLANTVVHQGKNVAAYSGKAVISTEVLTIGALGSYMQLPEGPSLFVYAFLDYPIGGPAFFFVEGVAAGFGYNRRLVAPSVAQVASFPLVAEALGTMTPGTLQGELARLQDDIPPSPGDFFFAAGIHFTSFKMIDSFLLVTAQFGHRFELNVIGLSTLVLPVPDAGAGTVTPIAEIQLALKATFAPDDGYFSLLAQLTGDSYLLSRACRLTGGFAFVTWFGEEHQGDFVLTVGGYHPHFPVPSHYPSVPRLGFSWQVTPQLSMKGSAYYALTPGALMAGAALSAVYEDGSLRAWFDAAMDFLIAWQPYHYEAGLHITVGASYTFEFFGTHTISVHVGTDVRFWGPEFGGTATIDLDVISFTISFGSSTGATAKPVPWSRFRTAQLPAAADGVTVVLRGGAPKDASGTYLGAVNPAELELLTDSAVPATAGSSAGTPLATTGAAPFGVAPAGVAPGTFSSTQTITIKRGTAGANGDFRFEPVGKNLPAALWGDRLTPSPDAPQLRENLLTGYVIRPNPPAEPTVTQRLPMAALTAATSLSTDPVISWSPLPRFTRAADQRLSFEAGAAARTAIAGTLLPGLTLDLHGLSAADFLQAPEVAANG</sequence>
<evidence type="ECO:0000313" key="2">
    <source>
        <dbReference type="EMBL" id="MBB6470845.1"/>
    </source>
</evidence>
<protein>
    <recommendedName>
        <fullName evidence="1">DUF6603 domain-containing protein</fullName>
    </recommendedName>
</protein>
<feature type="domain" description="DUF6603" evidence="1">
    <location>
        <begin position="767"/>
        <end position="1229"/>
    </location>
</feature>
<accession>A0A7X0I9B5</accession>
<dbReference type="RefSeq" id="WP_184978151.1">
    <property type="nucleotide sequence ID" value="NZ_BAAALO010000084.1"/>
</dbReference>
<evidence type="ECO:0000313" key="3">
    <source>
        <dbReference type="Proteomes" id="UP000555564"/>
    </source>
</evidence>
<proteinExistence type="predicted"/>
<dbReference type="Proteomes" id="UP000555564">
    <property type="component" value="Unassembled WGS sequence"/>
</dbReference>